<keyword evidence="2" id="KW-1185">Reference proteome</keyword>
<evidence type="ECO:0000313" key="2">
    <source>
        <dbReference type="Proteomes" id="UP000637643"/>
    </source>
</evidence>
<dbReference type="EMBL" id="BMKR01000006">
    <property type="protein sequence ID" value="GGF72953.1"/>
    <property type="molecule type" value="Genomic_DNA"/>
</dbReference>
<protein>
    <submittedName>
        <fullName evidence="1">Uncharacterized protein</fullName>
    </submittedName>
</protein>
<sequence length="51" mass="6078">MNETAEFVQFAISQWREKRDASFREHNLILEEVYKKGEFENLPPECLMAVC</sequence>
<name>A0A917C7Q2_9BACL</name>
<reference evidence="1" key="2">
    <citation type="submission" date="2020-09" db="EMBL/GenBank/DDBJ databases">
        <authorList>
            <person name="Sun Q."/>
            <person name="Zhou Y."/>
        </authorList>
    </citation>
    <scope>NUCLEOTIDE SEQUENCE</scope>
    <source>
        <strain evidence="1">CGMCC 1.16134</strain>
    </source>
</reference>
<accession>A0A917C7Q2</accession>
<dbReference type="RefSeq" id="WP_189023960.1">
    <property type="nucleotide sequence ID" value="NZ_BMKR01000006.1"/>
</dbReference>
<organism evidence="1 2">
    <name type="scientific">Paenibacillus albidus</name>
    <dbReference type="NCBI Taxonomy" id="2041023"/>
    <lineage>
        <taxon>Bacteria</taxon>
        <taxon>Bacillati</taxon>
        <taxon>Bacillota</taxon>
        <taxon>Bacilli</taxon>
        <taxon>Bacillales</taxon>
        <taxon>Paenibacillaceae</taxon>
        <taxon>Paenibacillus</taxon>
    </lineage>
</organism>
<gene>
    <name evidence="1" type="ORF">GCM10010912_17710</name>
</gene>
<evidence type="ECO:0000313" key="1">
    <source>
        <dbReference type="EMBL" id="GGF72953.1"/>
    </source>
</evidence>
<reference evidence="1" key="1">
    <citation type="journal article" date="2014" name="Int. J. Syst. Evol. Microbiol.">
        <title>Complete genome sequence of Corynebacterium casei LMG S-19264T (=DSM 44701T), isolated from a smear-ripened cheese.</title>
        <authorList>
            <consortium name="US DOE Joint Genome Institute (JGI-PGF)"/>
            <person name="Walter F."/>
            <person name="Albersmeier A."/>
            <person name="Kalinowski J."/>
            <person name="Ruckert C."/>
        </authorList>
    </citation>
    <scope>NUCLEOTIDE SEQUENCE</scope>
    <source>
        <strain evidence="1">CGMCC 1.16134</strain>
    </source>
</reference>
<dbReference type="Proteomes" id="UP000637643">
    <property type="component" value="Unassembled WGS sequence"/>
</dbReference>
<dbReference type="AlphaFoldDB" id="A0A917C7Q2"/>
<comment type="caution">
    <text evidence="1">The sequence shown here is derived from an EMBL/GenBank/DDBJ whole genome shotgun (WGS) entry which is preliminary data.</text>
</comment>
<proteinExistence type="predicted"/>